<dbReference type="GO" id="GO:0007166">
    <property type="term" value="P:cell surface receptor signaling pathway"/>
    <property type="evidence" value="ECO:0007669"/>
    <property type="project" value="InterPro"/>
</dbReference>
<feature type="transmembrane region" description="Helical" evidence="5">
    <location>
        <begin position="561"/>
        <end position="578"/>
    </location>
</feature>
<name>A0A1V9X7J3_9ACAR</name>
<evidence type="ECO:0000259" key="7">
    <source>
        <dbReference type="PROSITE" id="PS50261"/>
    </source>
</evidence>
<dbReference type="PANTHER" id="PTHR45902">
    <property type="entry name" value="LATROPHILIN RECEPTOR-LIKE PROTEIN A"/>
    <property type="match status" value="1"/>
</dbReference>
<evidence type="ECO:0000256" key="6">
    <source>
        <dbReference type="SAM" id="SignalP"/>
    </source>
</evidence>
<dbReference type="Gene3D" id="1.20.1070.10">
    <property type="entry name" value="Rhodopsin 7-helix transmembrane proteins"/>
    <property type="match status" value="1"/>
</dbReference>
<dbReference type="GO" id="GO:0016020">
    <property type="term" value="C:membrane"/>
    <property type="evidence" value="ECO:0007669"/>
    <property type="project" value="UniProtKB-SubCell"/>
</dbReference>
<dbReference type="Proteomes" id="UP000192247">
    <property type="component" value="Unassembled WGS sequence"/>
</dbReference>
<evidence type="ECO:0000256" key="1">
    <source>
        <dbReference type="ARBA" id="ARBA00004141"/>
    </source>
</evidence>
<keyword evidence="4 5" id="KW-0472">Membrane</keyword>
<feature type="transmembrane region" description="Helical" evidence="5">
    <location>
        <begin position="731"/>
        <end position="751"/>
    </location>
</feature>
<evidence type="ECO:0000256" key="4">
    <source>
        <dbReference type="ARBA" id="ARBA00023136"/>
    </source>
</evidence>
<dbReference type="STRING" id="418985.A0A1V9X7J3"/>
<dbReference type="GO" id="GO:0004930">
    <property type="term" value="F:G protein-coupled receptor activity"/>
    <property type="evidence" value="ECO:0007669"/>
    <property type="project" value="InterPro"/>
</dbReference>
<feature type="transmembrane region" description="Helical" evidence="5">
    <location>
        <begin position="677"/>
        <end position="705"/>
    </location>
</feature>
<feature type="domain" description="G-protein coupled receptors family 2 profile 2" evidence="7">
    <location>
        <begin position="525"/>
        <end position="780"/>
    </location>
</feature>
<gene>
    <name evidence="8" type="ORF">BIW11_04387</name>
</gene>
<feature type="transmembrane region" description="Helical" evidence="5">
    <location>
        <begin position="598"/>
        <end position="623"/>
    </location>
</feature>
<dbReference type="Pfam" id="PF00002">
    <property type="entry name" value="7tm_2"/>
    <property type="match status" value="1"/>
</dbReference>
<evidence type="ECO:0000256" key="2">
    <source>
        <dbReference type="ARBA" id="ARBA00022692"/>
    </source>
</evidence>
<feature type="transmembrane region" description="Helical" evidence="5">
    <location>
        <begin position="527"/>
        <end position="549"/>
    </location>
</feature>
<feature type="transmembrane region" description="Helical" evidence="5">
    <location>
        <begin position="635"/>
        <end position="657"/>
    </location>
</feature>
<dbReference type="PROSITE" id="PS50261">
    <property type="entry name" value="G_PROTEIN_RECEP_F2_4"/>
    <property type="match status" value="1"/>
</dbReference>
<keyword evidence="3 5" id="KW-1133">Transmembrane helix</keyword>
<evidence type="ECO:0000313" key="9">
    <source>
        <dbReference type="Proteomes" id="UP000192247"/>
    </source>
</evidence>
<keyword evidence="6" id="KW-0732">Signal</keyword>
<dbReference type="OrthoDB" id="6134459at2759"/>
<keyword evidence="2 5" id="KW-0812">Transmembrane</keyword>
<dbReference type="InterPro" id="IPR053231">
    <property type="entry name" value="GPCR_LN-TM7"/>
</dbReference>
<protein>
    <recommendedName>
        <fullName evidence="7">G-protein coupled receptors family 2 profile 2 domain-containing protein</fullName>
    </recommendedName>
</protein>
<evidence type="ECO:0000313" key="8">
    <source>
        <dbReference type="EMBL" id="OQR69343.1"/>
    </source>
</evidence>
<evidence type="ECO:0000256" key="3">
    <source>
        <dbReference type="ARBA" id="ARBA00022989"/>
    </source>
</evidence>
<sequence>MTIMRSAFPVLFAILLFLMLIFELKWSLAQDEETTAMTEPEDYDEPEEEKKAWVLVLVTYSDSDAASYLLLLRGPTDQLLRGCIHTTATKLLADRDVDSAALERLLLILATYEASAAFDQLQQDIKQAVQRDFSKLYGQHYLCLADNLRAPTPLSLRTALCFCDSQCSRYGDCCVDVDVRDKKEEREGYHCSQLGLRFFYTKMGCGDDDGDDPTFAKYRCEESPEHMENVSHLIDEPQFHLKSRTLYKNIYCVLCNMPFSNIKEARGDIYHWKQRYMWFSEEMTPDTWSVVRLTNKWRYDPKVRQYIVAANGSDYKFTVDAEEYDWANFSAHFNTRLCAEVPIIEDCPARDENLEVDADIEEWEKYCPLYTAYVHSDTLDAYQNVHCALCRGVPLNRLNPGLPSLPEERSTPVGKKGDMFNSYRNKLICKPGEVAVLNSFCSPVLCQPGWIWNGAHCVSQEGEVGCFYLTLEAEWVKFMMNGSVMLHDSKQIFNQYSNITSKSGIPTHVRVCLKTAITVSLNPAQELVAEVCLMSSSVCLLLQLVVYLLIPHLRVTRPGKIIMSLSLTILLGHLMFLIKDDIQPGTYMCLTIGLMAHYFYLASFFWMLVMALDSCRCLAVNVFNSQGGPYLMIKYSILGIFCPALIVCASVFYDGSWPYGRYAPRYGREVCWIGSRYGLMAFFVVPIVTILLFNFMLFVFTAYTVRQVQTRSERFRTNPSGYQSEMIRLKLYIRLVVVLGFTWFFGVLSALTDISWLWYPFFVLGGAQGVFIFVVFTCKRKVWHELRALLWRGGARRRSTQGKSQRTNSDGTGSGFRAVSAKATVYQLDSVSARPSSVKKATYGGSVAEEDSAHMYNNKYCMESIRSVKTKNDSRNHQNDGDLT</sequence>
<dbReference type="AlphaFoldDB" id="A0A1V9X7J3"/>
<organism evidence="8 9">
    <name type="scientific">Tropilaelaps mercedesae</name>
    <dbReference type="NCBI Taxonomy" id="418985"/>
    <lineage>
        <taxon>Eukaryota</taxon>
        <taxon>Metazoa</taxon>
        <taxon>Ecdysozoa</taxon>
        <taxon>Arthropoda</taxon>
        <taxon>Chelicerata</taxon>
        <taxon>Arachnida</taxon>
        <taxon>Acari</taxon>
        <taxon>Parasitiformes</taxon>
        <taxon>Mesostigmata</taxon>
        <taxon>Gamasina</taxon>
        <taxon>Dermanyssoidea</taxon>
        <taxon>Laelapidae</taxon>
        <taxon>Tropilaelaps</taxon>
    </lineage>
</organism>
<dbReference type="InterPro" id="IPR017981">
    <property type="entry name" value="GPCR_2-like_7TM"/>
</dbReference>
<feature type="chain" id="PRO_5013252406" description="G-protein coupled receptors family 2 profile 2 domain-containing protein" evidence="6">
    <location>
        <begin position="30"/>
        <end position="884"/>
    </location>
</feature>
<proteinExistence type="predicted"/>
<comment type="caution">
    <text evidence="8">The sequence shown here is derived from an EMBL/GenBank/DDBJ whole genome shotgun (WGS) entry which is preliminary data.</text>
</comment>
<dbReference type="EMBL" id="MNPL01021409">
    <property type="protein sequence ID" value="OQR69343.1"/>
    <property type="molecule type" value="Genomic_DNA"/>
</dbReference>
<dbReference type="SUPFAM" id="SSF81321">
    <property type="entry name" value="Family A G protein-coupled receptor-like"/>
    <property type="match status" value="1"/>
</dbReference>
<evidence type="ECO:0000256" key="5">
    <source>
        <dbReference type="SAM" id="Phobius"/>
    </source>
</evidence>
<accession>A0A1V9X7J3</accession>
<feature type="transmembrane region" description="Helical" evidence="5">
    <location>
        <begin position="757"/>
        <end position="778"/>
    </location>
</feature>
<keyword evidence="9" id="KW-1185">Reference proteome</keyword>
<dbReference type="InParanoid" id="A0A1V9X7J3"/>
<dbReference type="CDD" id="cd15039">
    <property type="entry name" value="7tmB3_Methuselah-like"/>
    <property type="match status" value="1"/>
</dbReference>
<dbReference type="InterPro" id="IPR000832">
    <property type="entry name" value="GPCR_2_secretin-like"/>
</dbReference>
<reference evidence="8 9" key="1">
    <citation type="journal article" date="2017" name="Gigascience">
        <title>Draft genome of the honey bee ectoparasitic mite, Tropilaelaps mercedesae, is shaped by the parasitic life history.</title>
        <authorList>
            <person name="Dong X."/>
            <person name="Armstrong S.D."/>
            <person name="Xia D."/>
            <person name="Makepeace B.L."/>
            <person name="Darby A.C."/>
            <person name="Kadowaki T."/>
        </authorList>
    </citation>
    <scope>NUCLEOTIDE SEQUENCE [LARGE SCALE GENOMIC DNA]</scope>
    <source>
        <strain evidence="8">Wuxi-XJTLU</strain>
    </source>
</reference>
<feature type="signal peptide" evidence="6">
    <location>
        <begin position="1"/>
        <end position="29"/>
    </location>
</feature>
<comment type="subcellular location">
    <subcellularLocation>
        <location evidence="1">Membrane</location>
        <topology evidence="1">Multi-pass membrane protein</topology>
    </subcellularLocation>
</comment>
<dbReference type="PANTHER" id="PTHR45902:SF4">
    <property type="entry name" value="G-PROTEIN COUPLED RECEPTORS FAMILY 2 PROFILE 2 DOMAIN-CONTAINING PROTEIN"/>
    <property type="match status" value="1"/>
</dbReference>